<evidence type="ECO:0000256" key="6">
    <source>
        <dbReference type="ARBA" id="ARBA00022776"/>
    </source>
</evidence>
<keyword evidence="13" id="KW-1185">Reference proteome</keyword>
<dbReference type="EMBL" id="JAHUTI010001245">
    <property type="protein sequence ID" value="MED6232782.1"/>
    <property type="molecule type" value="Genomic_DNA"/>
</dbReference>
<dbReference type="InterPro" id="IPR032733">
    <property type="entry name" value="HAUS3_N"/>
</dbReference>
<sequence length="652" mass="73281">MLSGAQFVEALGRLGYPGAASLKASEFDWLFDCAPENLHFLRFVCRTLNHSNVVTTEEAVAFQELQKSGKPILDERSLAEVLKTIGPSDGSSTNILGHISSSSAFAVEGDLAVEDLEAELQALCKEKELKQRRYNKLQVAATSHADFDLQLGAELDRSSGKLKEAIALIGAENADTNTVLQNLTDEVRRLGSDLPQPEARRKADQLKPSISQKPPVLLSQLSLDPYLHQEELNTKTLAAFTQKHFFHGISDIVETSCSERLQVLDLSSYEDGEDRGADCKGGTSEDRMVERRRTEMARLQWSHIVAQHQLMQAVAEEKAVKAGLDWLSEKACHTKSISTSSSLHVRDDVARKELQAVEAELQALLNGPVPSALRESARLLNVPVVRGDLALQLARQNYYTSRQDQVRDYLLRQKASFDLVLLAHELELRRWMRCQNQLMKIHSRLSEEDKAASLRMESLAHPDLAINPRPNPIISSKDVAFSRLLQILDRDSDHGQSEPFRTYEALEQAARSLKTYIQLTQDSVAGASREQHYMAARLYSDCEALHRAMYTELQQLVLGPQVRPAAITDQDLLCPNAQELTLKLVEAESQLQNLQQVMQEILGEVKAKRSQLERSPLLRRERELYIIFHLDAQLLQKVVEDLESRMTNRGEQ</sequence>
<feature type="coiled-coil region" evidence="10">
    <location>
        <begin position="577"/>
        <end position="611"/>
    </location>
</feature>
<feature type="domain" description="HAUS augmin-like complex subunit 3 N-terminal" evidence="11">
    <location>
        <begin position="29"/>
        <end position="316"/>
    </location>
</feature>
<comment type="similarity">
    <text evidence="2">Belongs to the HAUS3 family.</text>
</comment>
<proteinExistence type="inferred from homology"/>
<evidence type="ECO:0000256" key="4">
    <source>
        <dbReference type="ARBA" id="ARBA00022618"/>
    </source>
</evidence>
<keyword evidence="9" id="KW-0131">Cell cycle</keyword>
<evidence type="ECO:0000256" key="1">
    <source>
        <dbReference type="ARBA" id="ARBA00004186"/>
    </source>
</evidence>
<name>A0ABU7A455_9TELE</name>
<dbReference type="InterPro" id="IPR026206">
    <property type="entry name" value="HAUS3"/>
</dbReference>
<accession>A0ABU7A455</accession>
<evidence type="ECO:0000256" key="10">
    <source>
        <dbReference type="SAM" id="Coils"/>
    </source>
</evidence>
<evidence type="ECO:0000259" key="11">
    <source>
        <dbReference type="Pfam" id="PF14932"/>
    </source>
</evidence>
<keyword evidence="3" id="KW-0963">Cytoplasm</keyword>
<dbReference type="PANTHER" id="PTHR19378">
    <property type="entry name" value="GOLGIN- RELATED"/>
    <property type="match status" value="1"/>
</dbReference>
<reference evidence="12 13" key="1">
    <citation type="submission" date="2021-07" db="EMBL/GenBank/DDBJ databases">
        <authorList>
            <person name="Palmer J.M."/>
        </authorList>
    </citation>
    <scope>NUCLEOTIDE SEQUENCE [LARGE SCALE GENOMIC DNA]</scope>
    <source>
        <strain evidence="12 13">AT_MEX2019</strain>
        <tissue evidence="12">Muscle</tissue>
    </source>
</reference>
<comment type="subcellular location">
    <subcellularLocation>
        <location evidence="1">Cytoplasm</location>
        <location evidence="1">Cytoskeleton</location>
        <location evidence="1">Spindle</location>
    </subcellularLocation>
</comment>
<organism evidence="12 13">
    <name type="scientific">Ataeniobius toweri</name>
    <dbReference type="NCBI Taxonomy" id="208326"/>
    <lineage>
        <taxon>Eukaryota</taxon>
        <taxon>Metazoa</taxon>
        <taxon>Chordata</taxon>
        <taxon>Craniata</taxon>
        <taxon>Vertebrata</taxon>
        <taxon>Euteleostomi</taxon>
        <taxon>Actinopterygii</taxon>
        <taxon>Neopterygii</taxon>
        <taxon>Teleostei</taxon>
        <taxon>Neoteleostei</taxon>
        <taxon>Acanthomorphata</taxon>
        <taxon>Ovalentaria</taxon>
        <taxon>Atherinomorphae</taxon>
        <taxon>Cyprinodontiformes</taxon>
        <taxon>Goodeidae</taxon>
        <taxon>Ataeniobius</taxon>
    </lineage>
</organism>
<evidence type="ECO:0000256" key="9">
    <source>
        <dbReference type="ARBA" id="ARBA00023306"/>
    </source>
</evidence>
<evidence type="ECO:0000256" key="2">
    <source>
        <dbReference type="ARBA" id="ARBA00009645"/>
    </source>
</evidence>
<dbReference type="Proteomes" id="UP001345963">
    <property type="component" value="Unassembled WGS sequence"/>
</dbReference>
<evidence type="ECO:0000256" key="3">
    <source>
        <dbReference type="ARBA" id="ARBA00022490"/>
    </source>
</evidence>
<evidence type="ECO:0000256" key="5">
    <source>
        <dbReference type="ARBA" id="ARBA00022701"/>
    </source>
</evidence>
<comment type="caution">
    <text evidence="12">The sequence shown here is derived from an EMBL/GenBank/DDBJ whole genome shotgun (WGS) entry which is preliminary data.</text>
</comment>
<keyword evidence="4" id="KW-0132">Cell division</keyword>
<keyword evidence="6" id="KW-0498">Mitosis</keyword>
<feature type="coiled-coil region" evidence="10">
    <location>
        <begin position="113"/>
        <end position="140"/>
    </location>
</feature>
<keyword evidence="5" id="KW-0493">Microtubule</keyword>
<keyword evidence="8" id="KW-0206">Cytoskeleton</keyword>
<evidence type="ECO:0000256" key="7">
    <source>
        <dbReference type="ARBA" id="ARBA00023054"/>
    </source>
</evidence>
<protein>
    <recommendedName>
        <fullName evidence="11">HAUS augmin-like complex subunit 3 N-terminal domain-containing protein</fullName>
    </recommendedName>
</protein>
<dbReference type="Pfam" id="PF14932">
    <property type="entry name" value="HAUS-augmin3"/>
    <property type="match status" value="1"/>
</dbReference>
<evidence type="ECO:0000256" key="8">
    <source>
        <dbReference type="ARBA" id="ARBA00023212"/>
    </source>
</evidence>
<dbReference type="PANTHER" id="PTHR19378:SF0">
    <property type="entry name" value="HAUS AUGMIN-LIKE COMPLEX SUBUNIT 3"/>
    <property type="match status" value="1"/>
</dbReference>
<dbReference type="PRINTS" id="PR02089">
    <property type="entry name" value="HAUSAUGMINL3"/>
</dbReference>
<evidence type="ECO:0000313" key="12">
    <source>
        <dbReference type="EMBL" id="MED6232782.1"/>
    </source>
</evidence>
<keyword evidence="7 10" id="KW-0175">Coiled coil</keyword>
<evidence type="ECO:0000313" key="13">
    <source>
        <dbReference type="Proteomes" id="UP001345963"/>
    </source>
</evidence>
<gene>
    <name evidence="12" type="ORF">ATANTOWER_002402</name>
</gene>